<protein>
    <submittedName>
        <fullName evidence="2">Uncharacterized protein</fullName>
    </submittedName>
</protein>
<organism evidence="2 4">
    <name type="scientific">Edwardsiella hoshinae</name>
    <dbReference type="NCBI Taxonomy" id="93378"/>
    <lineage>
        <taxon>Bacteria</taxon>
        <taxon>Pseudomonadati</taxon>
        <taxon>Pseudomonadota</taxon>
        <taxon>Gammaproteobacteria</taxon>
        <taxon>Enterobacterales</taxon>
        <taxon>Hafniaceae</taxon>
        <taxon>Edwardsiella</taxon>
    </lineage>
</organism>
<evidence type="ECO:0000313" key="2">
    <source>
        <dbReference type="EMBL" id="STC83144.1"/>
    </source>
</evidence>
<dbReference type="KEGG" id="eho:A9798_01085"/>
<reference evidence="1 3" key="1">
    <citation type="submission" date="2016-06" db="EMBL/GenBank/DDBJ databases">
        <title>Complete genome sequence of Edwardsiella hoshinae ATCC 35051.</title>
        <authorList>
            <person name="Reichley S.R."/>
            <person name="Waldbieser G.C."/>
            <person name="Lawrence M.L."/>
            <person name="Griffin M.J."/>
        </authorList>
    </citation>
    <scope>NUCLEOTIDE SEQUENCE [LARGE SCALE GENOMIC DNA]</scope>
    <source>
        <strain evidence="1 3">ATCC 35051</strain>
    </source>
</reference>
<evidence type="ECO:0000313" key="4">
    <source>
        <dbReference type="Proteomes" id="UP000255248"/>
    </source>
</evidence>
<evidence type="ECO:0000313" key="1">
    <source>
        <dbReference type="EMBL" id="AOV95678.1"/>
    </source>
</evidence>
<dbReference type="STRING" id="93378.A9798_01085"/>
<name>A0A376D799_9GAMM</name>
<sequence>MMRGYGLVIWLFPCLVIAARDPFVAPRRVPNAIATVSAVGLVGDARCITWWQRDAQGRWHPALTRHSPRKAPPSSAGQRFIFRAWPNYPFNCPSRSARRAGEGL</sequence>
<gene>
    <name evidence="1" type="ORF">A9798_01085</name>
    <name evidence="2" type="ORF">NCTC12121_00231</name>
</gene>
<keyword evidence="3" id="KW-1185">Reference proteome</keyword>
<accession>A0A376D799</accession>
<dbReference type="AlphaFoldDB" id="A0A376D799"/>
<dbReference type="Proteomes" id="UP000255248">
    <property type="component" value="Unassembled WGS sequence"/>
</dbReference>
<proteinExistence type="predicted"/>
<reference evidence="2 4" key="2">
    <citation type="submission" date="2018-06" db="EMBL/GenBank/DDBJ databases">
        <authorList>
            <consortium name="Pathogen Informatics"/>
            <person name="Doyle S."/>
        </authorList>
    </citation>
    <scope>NUCLEOTIDE SEQUENCE [LARGE SCALE GENOMIC DNA]</scope>
    <source>
        <strain evidence="2 4">NCTC12121</strain>
    </source>
</reference>
<dbReference type="Proteomes" id="UP000175893">
    <property type="component" value="Chromosome"/>
</dbReference>
<evidence type="ECO:0000313" key="3">
    <source>
        <dbReference type="Proteomes" id="UP000175893"/>
    </source>
</evidence>
<dbReference type="EMBL" id="CP016043">
    <property type="protein sequence ID" value="AOV95678.1"/>
    <property type="molecule type" value="Genomic_DNA"/>
</dbReference>
<dbReference type="EMBL" id="UFXZ01000001">
    <property type="protein sequence ID" value="STC83144.1"/>
    <property type="molecule type" value="Genomic_DNA"/>
</dbReference>